<dbReference type="PROSITE" id="PS50878">
    <property type="entry name" value="RT_POL"/>
    <property type="match status" value="1"/>
</dbReference>
<organism evidence="3 4">
    <name type="scientific">Tenebrio molitor</name>
    <name type="common">Yellow mealworm beetle</name>
    <dbReference type="NCBI Taxonomy" id="7067"/>
    <lineage>
        <taxon>Eukaryota</taxon>
        <taxon>Metazoa</taxon>
        <taxon>Ecdysozoa</taxon>
        <taxon>Arthropoda</taxon>
        <taxon>Hexapoda</taxon>
        <taxon>Insecta</taxon>
        <taxon>Pterygota</taxon>
        <taxon>Neoptera</taxon>
        <taxon>Endopterygota</taxon>
        <taxon>Coleoptera</taxon>
        <taxon>Polyphaga</taxon>
        <taxon>Cucujiformia</taxon>
        <taxon>Tenebrionidae</taxon>
        <taxon>Tenebrio</taxon>
    </lineage>
</organism>
<dbReference type="PANTHER" id="PTHR36688:SF1">
    <property type="entry name" value="ENDONUCLEASE_EXONUCLEASE_PHOSPHATASE DOMAIN-CONTAINING PROTEIN"/>
    <property type="match status" value="1"/>
</dbReference>
<dbReference type="Pfam" id="PF00078">
    <property type="entry name" value="RVT_1"/>
    <property type="match status" value="1"/>
</dbReference>
<name>A0A8J6L904_TENMO</name>
<dbReference type="PANTHER" id="PTHR36688">
    <property type="entry name" value="ENDO/EXONUCLEASE/PHOSPHATASE DOMAIN-CONTAINING PROTEIN"/>
    <property type="match status" value="1"/>
</dbReference>
<proteinExistence type="predicted"/>
<dbReference type="AlphaFoldDB" id="A0A8J6L904"/>
<dbReference type="Proteomes" id="UP000719412">
    <property type="component" value="Unassembled WGS sequence"/>
</dbReference>
<dbReference type="InterPro" id="IPR000477">
    <property type="entry name" value="RT_dom"/>
</dbReference>
<dbReference type="EMBL" id="JABDTM020026014">
    <property type="protein sequence ID" value="KAH0812480.1"/>
    <property type="molecule type" value="Genomic_DNA"/>
</dbReference>
<gene>
    <name evidence="3" type="ORF">GEV33_010313</name>
</gene>
<evidence type="ECO:0000259" key="2">
    <source>
        <dbReference type="PROSITE" id="PS50878"/>
    </source>
</evidence>
<feature type="compositionally biased region" description="Low complexity" evidence="1">
    <location>
        <begin position="40"/>
        <end position="53"/>
    </location>
</feature>
<sequence>MTLRSENSRKGERRPTSGMAPSQVSQAPSRDSRAPGSNASGSHHSGSTTTTTTEESDKTTSSRRSSKVNWNRTALLITSLPIDDKFTAQLNSATGSRNRTCAPINKKTAINPNPDNPRKKPQFSVVITQVEHDIDENDISQTLASLELPFRPPSVPTKPPEPTPLQCTKCYQLGHPATACTNKPACPKCPETHAPNNCEAATPKCLLCGGAHAAWSRKCPKFKDTLITDETPIAPTYIITPPPRTVVFVTKILYDLFPLQRPKIHELVELASRQILRTCDGKKFWNKFKVITGQKRKTNHYLATDAHIYYTPQERANCFAELLDGIHQGPNDPNFNATFFDQIANNVHAFKNIPLIDPLPHPLDDEHLTDNITTDEVKTIISLLKNTKAPGPDQIRPILLKNLPDSAFQARTDIFNNCMNNLYFPTAWKTAHTVMIPKPGKCPNDPKSYRPISLLSITGKIFERILTNRLQFTLESNNLLPPEQFGFRAQRSTHNPLAELQTGITRHANLGECTVGVFLDIEKHSTRIKVNRTLSNTVHLKAGVPQGSVLSPLLYIVYCRDFPISDIQRTKTRMFADDTAIWCSQRSSEKATSIVQKELHRIEKWTNHWRVKINPTKSQSILFTFPKAQKQRTLFTQSRLIINRDVIPKNNNVQYLGITVSSTCTLHADLKATLKKARNRANLLYKIRGRLRGCAPETLLYTYNSFIRPVIEYRALLYSTLPKRAAFKIYSFERHILRDMFRLHRQHPSNTLYDVTKTTPISERLTLHQARYVERTLKGNNTIAKQTLHTSHKLPTKNGLLNRVPKKPKVKTKHLPTAILSSKYLDLPPELQLLLPKDEPPISLPSFPLTSVSGHQAPPGPRGHQPGTQPPPEPTKAQDQDQDKDQEPDQDQEQKT</sequence>
<dbReference type="InterPro" id="IPR043502">
    <property type="entry name" value="DNA/RNA_pol_sf"/>
</dbReference>
<evidence type="ECO:0000256" key="1">
    <source>
        <dbReference type="SAM" id="MobiDB-lite"/>
    </source>
</evidence>
<feature type="compositionally biased region" description="Polar residues" evidence="1">
    <location>
        <begin position="19"/>
        <end position="39"/>
    </location>
</feature>
<feature type="region of interest" description="Disordered" evidence="1">
    <location>
        <begin position="1"/>
        <end position="67"/>
    </location>
</feature>
<feature type="compositionally biased region" description="Basic and acidic residues" evidence="1">
    <location>
        <begin position="1"/>
        <end position="15"/>
    </location>
</feature>
<evidence type="ECO:0000313" key="4">
    <source>
        <dbReference type="Proteomes" id="UP000719412"/>
    </source>
</evidence>
<protein>
    <recommendedName>
        <fullName evidence="2">Reverse transcriptase domain-containing protein</fullName>
    </recommendedName>
</protein>
<feature type="domain" description="Reverse transcriptase" evidence="2">
    <location>
        <begin position="417"/>
        <end position="660"/>
    </location>
</feature>
<dbReference type="CDD" id="cd01650">
    <property type="entry name" value="RT_nLTR_like"/>
    <property type="match status" value="1"/>
</dbReference>
<feature type="region of interest" description="Disordered" evidence="1">
    <location>
        <begin position="94"/>
        <end position="120"/>
    </location>
</feature>
<evidence type="ECO:0000313" key="3">
    <source>
        <dbReference type="EMBL" id="KAH0812480.1"/>
    </source>
</evidence>
<accession>A0A8J6L904</accession>
<dbReference type="InterPro" id="IPR052560">
    <property type="entry name" value="RdDP_mobile_element"/>
</dbReference>
<keyword evidence="4" id="KW-1185">Reference proteome</keyword>
<dbReference type="GO" id="GO:0071897">
    <property type="term" value="P:DNA biosynthetic process"/>
    <property type="evidence" value="ECO:0007669"/>
    <property type="project" value="UniProtKB-ARBA"/>
</dbReference>
<reference evidence="3" key="1">
    <citation type="journal article" date="2020" name="J Insects Food Feed">
        <title>The yellow mealworm (Tenebrio molitor) genome: a resource for the emerging insects as food and feed industry.</title>
        <authorList>
            <person name="Eriksson T."/>
            <person name="Andere A."/>
            <person name="Kelstrup H."/>
            <person name="Emery V."/>
            <person name="Picard C."/>
        </authorList>
    </citation>
    <scope>NUCLEOTIDE SEQUENCE</scope>
    <source>
        <strain evidence="3">Stoneville</strain>
        <tissue evidence="3">Whole head</tissue>
    </source>
</reference>
<feature type="compositionally biased region" description="Basic and acidic residues" evidence="1">
    <location>
        <begin position="876"/>
        <end position="896"/>
    </location>
</feature>
<reference evidence="3" key="2">
    <citation type="submission" date="2021-08" db="EMBL/GenBank/DDBJ databases">
        <authorList>
            <person name="Eriksson T."/>
        </authorList>
    </citation>
    <scope>NUCLEOTIDE SEQUENCE</scope>
    <source>
        <strain evidence="3">Stoneville</strain>
        <tissue evidence="3">Whole head</tissue>
    </source>
</reference>
<comment type="caution">
    <text evidence="3">The sequence shown here is derived from an EMBL/GenBank/DDBJ whole genome shotgun (WGS) entry which is preliminary data.</text>
</comment>
<feature type="region of interest" description="Disordered" evidence="1">
    <location>
        <begin position="842"/>
        <end position="896"/>
    </location>
</feature>
<dbReference type="SUPFAM" id="SSF56672">
    <property type="entry name" value="DNA/RNA polymerases"/>
    <property type="match status" value="1"/>
</dbReference>